<evidence type="ECO:0000256" key="2">
    <source>
        <dbReference type="SAM" id="MobiDB-lite"/>
    </source>
</evidence>
<dbReference type="GO" id="GO:0008270">
    <property type="term" value="F:zinc ion binding"/>
    <property type="evidence" value="ECO:0007669"/>
    <property type="project" value="UniProtKB-KW"/>
</dbReference>
<keyword evidence="1" id="KW-0863">Zinc-finger</keyword>
<reference evidence="4" key="2">
    <citation type="submission" date="2021-03" db="UniProtKB">
        <authorList>
            <consortium name="EnsemblPlants"/>
        </authorList>
    </citation>
    <scope>IDENTIFICATION</scope>
</reference>
<dbReference type="EnsemblPlants" id="AUR62037570-RA">
    <property type="protein sequence ID" value="AUR62037570-RA:cds"/>
    <property type="gene ID" value="AUR62037570"/>
</dbReference>
<protein>
    <recommendedName>
        <fullName evidence="3">CCHC-type domain-containing protein</fullName>
    </recommendedName>
</protein>
<accession>A0A803MYZ3</accession>
<sequence>MVATNTNTTKWIGFKYERLGDYCYFCGKLGHLDKDCLEQEVIEGKNAIVFQYGPFLVASTHQKSRASMADREKEREWVESLANRKQSHRVTYNNPNAIRLGPPSAARRLHFSSPGNTSIVPKAREVSLRAVVDESSNKIVLRPGSVSSQLSTEELRDSIEPMGVSEGDKEKESELGIKTQVREQKLERKSWKRAENRSRTEGGGDFLDTSESTGEGVLNRKRGAASLNENGNSDLQGSEGKKIKLTGGVTFSAGQEGKGGMHTLVNLD</sequence>
<name>A0A803MYZ3_CHEQI</name>
<dbReference type="Gramene" id="AUR62037570-RA">
    <property type="protein sequence ID" value="AUR62037570-RA:cds"/>
    <property type="gene ID" value="AUR62037570"/>
</dbReference>
<evidence type="ECO:0000256" key="1">
    <source>
        <dbReference type="PROSITE-ProRule" id="PRU00047"/>
    </source>
</evidence>
<dbReference type="SUPFAM" id="SSF57756">
    <property type="entry name" value="Retrovirus zinc finger-like domains"/>
    <property type="match status" value="1"/>
</dbReference>
<reference evidence="4" key="1">
    <citation type="journal article" date="2017" name="Nature">
        <title>The genome of Chenopodium quinoa.</title>
        <authorList>
            <person name="Jarvis D.E."/>
            <person name="Ho Y.S."/>
            <person name="Lightfoot D.J."/>
            <person name="Schmoeckel S.M."/>
            <person name="Li B."/>
            <person name="Borm T.J.A."/>
            <person name="Ohyanagi H."/>
            <person name="Mineta K."/>
            <person name="Michell C.T."/>
            <person name="Saber N."/>
            <person name="Kharbatia N.M."/>
            <person name="Rupper R.R."/>
            <person name="Sharp A.R."/>
            <person name="Dally N."/>
            <person name="Boughton B.A."/>
            <person name="Woo Y.H."/>
            <person name="Gao G."/>
            <person name="Schijlen E.G.W.M."/>
            <person name="Guo X."/>
            <person name="Momin A.A."/>
            <person name="Negrao S."/>
            <person name="Al-Babili S."/>
            <person name="Gehring C."/>
            <person name="Roessner U."/>
            <person name="Jung C."/>
            <person name="Murphy K."/>
            <person name="Arold S.T."/>
            <person name="Gojobori T."/>
            <person name="van der Linden C.G."/>
            <person name="van Loo E.N."/>
            <person name="Jellen E.N."/>
            <person name="Maughan P.J."/>
            <person name="Tester M."/>
        </authorList>
    </citation>
    <scope>NUCLEOTIDE SEQUENCE [LARGE SCALE GENOMIC DNA]</scope>
    <source>
        <strain evidence="4">cv. PI 614886</strain>
    </source>
</reference>
<evidence type="ECO:0000313" key="5">
    <source>
        <dbReference type="Proteomes" id="UP000596660"/>
    </source>
</evidence>
<keyword evidence="5" id="KW-1185">Reference proteome</keyword>
<feature type="compositionally biased region" description="Polar residues" evidence="2">
    <location>
        <begin position="227"/>
        <end position="236"/>
    </location>
</feature>
<dbReference type="Proteomes" id="UP000596660">
    <property type="component" value="Unplaced"/>
</dbReference>
<dbReference type="AlphaFoldDB" id="A0A803MYZ3"/>
<evidence type="ECO:0000313" key="4">
    <source>
        <dbReference type="EnsemblPlants" id="AUR62037570-RA:cds"/>
    </source>
</evidence>
<organism evidence="4 5">
    <name type="scientific">Chenopodium quinoa</name>
    <name type="common">Quinoa</name>
    <dbReference type="NCBI Taxonomy" id="63459"/>
    <lineage>
        <taxon>Eukaryota</taxon>
        <taxon>Viridiplantae</taxon>
        <taxon>Streptophyta</taxon>
        <taxon>Embryophyta</taxon>
        <taxon>Tracheophyta</taxon>
        <taxon>Spermatophyta</taxon>
        <taxon>Magnoliopsida</taxon>
        <taxon>eudicotyledons</taxon>
        <taxon>Gunneridae</taxon>
        <taxon>Pentapetalae</taxon>
        <taxon>Caryophyllales</taxon>
        <taxon>Chenopodiaceae</taxon>
        <taxon>Chenopodioideae</taxon>
        <taxon>Atripliceae</taxon>
        <taxon>Chenopodium</taxon>
    </lineage>
</organism>
<feature type="compositionally biased region" description="Basic and acidic residues" evidence="2">
    <location>
        <begin position="166"/>
        <end position="202"/>
    </location>
</feature>
<dbReference type="Pfam" id="PF14392">
    <property type="entry name" value="zf-CCHC_4"/>
    <property type="match status" value="1"/>
</dbReference>
<keyword evidence="1" id="KW-0479">Metal-binding</keyword>
<dbReference type="InterPro" id="IPR036875">
    <property type="entry name" value="Znf_CCHC_sf"/>
</dbReference>
<feature type="region of interest" description="Disordered" evidence="2">
    <location>
        <begin position="147"/>
        <end position="242"/>
    </location>
</feature>
<dbReference type="GO" id="GO:0003676">
    <property type="term" value="F:nucleic acid binding"/>
    <property type="evidence" value="ECO:0007669"/>
    <property type="project" value="InterPro"/>
</dbReference>
<evidence type="ECO:0000259" key="3">
    <source>
        <dbReference type="PROSITE" id="PS50158"/>
    </source>
</evidence>
<dbReference type="InterPro" id="IPR025836">
    <property type="entry name" value="Zn_knuckle_CX2CX4HX4C"/>
</dbReference>
<dbReference type="PROSITE" id="PS50158">
    <property type="entry name" value="ZF_CCHC"/>
    <property type="match status" value="1"/>
</dbReference>
<proteinExistence type="predicted"/>
<feature type="domain" description="CCHC-type" evidence="3">
    <location>
        <begin position="23"/>
        <end position="36"/>
    </location>
</feature>
<keyword evidence="1" id="KW-0862">Zinc</keyword>
<dbReference type="InterPro" id="IPR001878">
    <property type="entry name" value="Znf_CCHC"/>
</dbReference>